<dbReference type="Pfam" id="PF02798">
    <property type="entry name" value="GST_N"/>
    <property type="match status" value="1"/>
</dbReference>
<dbReference type="GO" id="GO:0004364">
    <property type="term" value="F:glutathione transferase activity"/>
    <property type="evidence" value="ECO:0007669"/>
    <property type="project" value="TreeGrafter"/>
</dbReference>
<keyword evidence="3" id="KW-0808">Transferase</keyword>
<comment type="similarity">
    <text evidence="4">Belongs to the GST superfamily.</text>
</comment>
<dbReference type="PROSITE" id="PS50404">
    <property type="entry name" value="GST_NTER"/>
    <property type="match status" value="1"/>
</dbReference>
<evidence type="ECO:0000313" key="7">
    <source>
        <dbReference type="EnsemblProtists" id="HpaP800101"/>
    </source>
</evidence>
<proteinExistence type="inferred from homology"/>
<dbReference type="InParanoid" id="M4B1F4"/>
<keyword evidence="2" id="KW-0963">Cytoplasm</keyword>
<dbReference type="AlphaFoldDB" id="M4B1F4"/>
<accession>M4B1F4</accession>
<dbReference type="HOGENOM" id="CLU_011226_2_3_1"/>
<evidence type="ECO:0008006" key="9">
    <source>
        <dbReference type="Google" id="ProtNLM"/>
    </source>
</evidence>
<evidence type="ECO:0000256" key="4">
    <source>
        <dbReference type="RuleBase" id="RU003494"/>
    </source>
</evidence>
<dbReference type="Proteomes" id="UP000011713">
    <property type="component" value="Unassembled WGS sequence"/>
</dbReference>
<dbReference type="FunFam" id="1.20.1050.10:FF:000039">
    <property type="entry name" value="Glutathione S-transferase theta-1"/>
    <property type="match status" value="1"/>
</dbReference>
<dbReference type="GO" id="GO:0005737">
    <property type="term" value="C:cytoplasm"/>
    <property type="evidence" value="ECO:0007669"/>
    <property type="project" value="UniProtKB-SubCell"/>
</dbReference>
<feature type="domain" description="GST C-terminal" evidence="6">
    <location>
        <begin position="111"/>
        <end position="244"/>
    </location>
</feature>
<comment type="subcellular location">
    <subcellularLocation>
        <location evidence="1">Cytoplasm</location>
    </subcellularLocation>
</comment>
<sequence>MTSFISLKQFPGYRHTNQLVIKPLQLYANFISQPSRTVIWVLKVKNVDFNLVEKNPGSDFFKTDEFGALNPNGLVPVIKDDDFVLTEGMAILLYLSDKLGWNGPKDLYPKDAKVRAEVNEYLHWHHTNTRLFTFNIFRPATAKQSNSATKKDLEALEGTENLIARVFGLLEVFLVNDYIAHTNFPTIADFAAYCEIDQLEMMGFQFSKYPKVSAWIGRMKKTVHNEEVHQKLEEYIAKHGLRDFHS</sequence>
<dbReference type="SUPFAM" id="SSF52833">
    <property type="entry name" value="Thioredoxin-like"/>
    <property type="match status" value="1"/>
</dbReference>
<name>M4B1F4_HYAAE</name>
<evidence type="ECO:0000256" key="2">
    <source>
        <dbReference type="ARBA" id="ARBA00022490"/>
    </source>
</evidence>
<dbReference type="SFLD" id="SFLDS00019">
    <property type="entry name" value="Glutathione_Transferase_(cytos"/>
    <property type="match status" value="1"/>
</dbReference>
<dbReference type="VEuPathDB" id="FungiDB:HpaG800101"/>
<dbReference type="PROSITE" id="PS50405">
    <property type="entry name" value="GST_CTER"/>
    <property type="match status" value="1"/>
</dbReference>
<reference evidence="7" key="2">
    <citation type="submission" date="2015-06" db="UniProtKB">
        <authorList>
            <consortium name="EnsemblProtists"/>
        </authorList>
    </citation>
    <scope>IDENTIFICATION</scope>
    <source>
        <strain evidence="7">Emoy2</strain>
    </source>
</reference>
<dbReference type="InterPro" id="IPR036282">
    <property type="entry name" value="Glutathione-S-Trfase_C_sf"/>
</dbReference>
<dbReference type="Gene3D" id="3.40.30.10">
    <property type="entry name" value="Glutaredoxin"/>
    <property type="match status" value="1"/>
</dbReference>
<dbReference type="GO" id="GO:0006749">
    <property type="term" value="P:glutathione metabolic process"/>
    <property type="evidence" value="ECO:0007669"/>
    <property type="project" value="TreeGrafter"/>
</dbReference>
<dbReference type="SFLD" id="SFLDG00358">
    <property type="entry name" value="Main_(cytGST)"/>
    <property type="match status" value="1"/>
</dbReference>
<keyword evidence="8" id="KW-1185">Reference proteome</keyword>
<dbReference type="Gene3D" id="1.20.1050.10">
    <property type="match status" value="1"/>
</dbReference>
<dbReference type="EMBL" id="JH597776">
    <property type="status" value="NOT_ANNOTATED_CDS"/>
    <property type="molecule type" value="Genomic_DNA"/>
</dbReference>
<dbReference type="Pfam" id="PF00043">
    <property type="entry name" value="GST_C"/>
    <property type="match status" value="1"/>
</dbReference>
<organism evidence="7 8">
    <name type="scientific">Hyaloperonospora arabidopsidis (strain Emoy2)</name>
    <name type="common">Downy mildew agent</name>
    <name type="synonym">Peronospora arabidopsidis</name>
    <dbReference type="NCBI Taxonomy" id="559515"/>
    <lineage>
        <taxon>Eukaryota</taxon>
        <taxon>Sar</taxon>
        <taxon>Stramenopiles</taxon>
        <taxon>Oomycota</taxon>
        <taxon>Peronosporomycetes</taxon>
        <taxon>Peronosporales</taxon>
        <taxon>Peronosporaceae</taxon>
        <taxon>Hyaloperonospora</taxon>
    </lineage>
</organism>
<dbReference type="STRING" id="559515.M4B1F4"/>
<dbReference type="InterPro" id="IPR036249">
    <property type="entry name" value="Thioredoxin-like_sf"/>
</dbReference>
<evidence type="ECO:0000259" key="5">
    <source>
        <dbReference type="PROSITE" id="PS50404"/>
    </source>
</evidence>
<dbReference type="InterPro" id="IPR051369">
    <property type="entry name" value="GST_Theta"/>
</dbReference>
<dbReference type="SUPFAM" id="SSF47616">
    <property type="entry name" value="GST C-terminal domain-like"/>
    <property type="match status" value="1"/>
</dbReference>
<feature type="domain" description="GST N-terminal" evidence="5">
    <location>
        <begin position="22"/>
        <end position="103"/>
    </location>
</feature>
<dbReference type="FunFam" id="3.40.30.10:FF:000295">
    <property type="entry name" value="Glutathione S-transferase unclassified 1"/>
    <property type="match status" value="1"/>
</dbReference>
<evidence type="ECO:0000259" key="6">
    <source>
        <dbReference type="PROSITE" id="PS50405"/>
    </source>
</evidence>
<dbReference type="InterPro" id="IPR010987">
    <property type="entry name" value="Glutathione-S-Trfase_C-like"/>
</dbReference>
<dbReference type="InterPro" id="IPR040079">
    <property type="entry name" value="Glutathione_S-Trfase"/>
</dbReference>
<protein>
    <recommendedName>
        <fullName evidence="9">GST N-terminal domain-containing protein</fullName>
    </recommendedName>
</protein>
<dbReference type="OMA" id="YFRTIWL"/>
<evidence type="ECO:0000313" key="8">
    <source>
        <dbReference type="Proteomes" id="UP000011713"/>
    </source>
</evidence>
<dbReference type="eggNOG" id="KOG0867">
    <property type="taxonomic scope" value="Eukaryota"/>
</dbReference>
<dbReference type="PANTHER" id="PTHR43917:SF8">
    <property type="entry name" value="GH16740P-RELATED"/>
    <property type="match status" value="1"/>
</dbReference>
<evidence type="ECO:0000256" key="3">
    <source>
        <dbReference type="ARBA" id="ARBA00022679"/>
    </source>
</evidence>
<dbReference type="PANTHER" id="PTHR43917">
    <property type="match status" value="1"/>
</dbReference>
<dbReference type="InterPro" id="IPR004045">
    <property type="entry name" value="Glutathione_S-Trfase_N"/>
</dbReference>
<evidence type="ECO:0000256" key="1">
    <source>
        <dbReference type="ARBA" id="ARBA00004496"/>
    </source>
</evidence>
<dbReference type="EnsemblProtists" id="HpaT800101">
    <property type="protein sequence ID" value="HpaP800101"/>
    <property type="gene ID" value="HpaG800101"/>
</dbReference>
<dbReference type="InterPro" id="IPR004046">
    <property type="entry name" value="GST_C"/>
</dbReference>
<reference evidence="8" key="1">
    <citation type="journal article" date="2010" name="Science">
        <title>Signatures of adaptation to obligate biotrophy in the Hyaloperonospora arabidopsidis genome.</title>
        <authorList>
            <person name="Baxter L."/>
            <person name="Tripathy S."/>
            <person name="Ishaque N."/>
            <person name="Boot N."/>
            <person name="Cabral A."/>
            <person name="Kemen E."/>
            <person name="Thines M."/>
            <person name="Ah-Fong A."/>
            <person name="Anderson R."/>
            <person name="Badejoko W."/>
            <person name="Bittner-Eddy P."/>
            <person name="Boore J.L."/>
            <person name="Chibucos M.C."/>
            <person name="Coates M."/>
            <person name="Dehal P."/>
            <person name="Delehaunty K."/>
            <person name="Dong S."/>
            <person name="Downton P."/>
            <person name="Dumas B."/>
            <person name="Fabro G."/>
            <person name="Fronick C."/>
            <person name="Fuerstenberg S.I."/>
            <person name="Fulton L."/>
            <person name="Gaulin E."/>
            <person name="Govers F."/>
            <person name="Hughes L."/>
            <person name="Humphray S."/>
            <person name="Jiang R.H."/>
            <person name="Judelson H."/>
            <person name="Kamoun S."/>
            <person name="Kyung K."/>
            <person name="Meijer H."/>
            <person name="Minx P."/>
            <person name="Morris P."/>
            <person name="Nelson J."/>
            <person name="Phuntumart V."/>
            <person name="Qutob D."/>
            <person name="Rehmany A."/>
            <person name="Rougon-Cardoso A."/>
            <person name="Ryden P."/>
            <person name="Torto-Alalibo T."/>
            <person name="Studholme D."/>
            <person name="Wang Y."/>
            <person name="Win J."/>
            <person name="Wood J."/>
            <person name="Clifton S.W."/>
            <person name="Rogers J."/>
            <person name="Van den Ackerveken G."/>
            <person name="Jones J.D."/>
            <person name="McDowell J.M."/>
            <person name="Beynon J."/>
            <person name="Tyler B.M."/>
        </authorList>
    </citation>
    <scope>NUCLEOTIDE SEQUENCE [LARGE SCALE GENOMIC DNA]</scope>
    <source>
        <strain evidence="8">Emoy2</strain>
    </source>
</reference>